<keyword evidence="1" id="KW-0732">Signal</keyword>
<dbReference type="GO" id="GO:0006629">
    <property type="term" value="P:lipid metabolic process"/>
    <property type="evidence" value="ECO:0007669"/>
    <property type="project" value="InterPro"/>
</dbReference>
<dbReference type="InterPro" id="IPR030395">
    <property type="entry name" value="GP_PDE_dom"/>
</dbReference>
<dbReference type="EMBL" id="CP000927">
    <property type="protein sequence ID" value="ABZ71100.1"/>
    <property type="molecule type" value="Genomic_DNA"/>
</dbReference>
<dbReference type="eggNOG" id="COG0584">
    <property type="taxonomic scope" value="Bacteria"/>
</dbReference>
<dbReference type="Pfam" id="PF03009">
    <property type="entry name" value="GDPD"/>
    <property type="match status" value="1"/>
</dbReference>
<dbReference type="AlphaFoldDB" id="B0T5U2"/>
<dbReference type="PANTHER" id="PTHR46211">
    <property type="entry name" value="GLYCEROPHOSPHORYL DIESTER PHOSPHODIESTERASE"/>
    <property type="match status" value="1"/>
</dbReference>
<sequence precursor="true">MTKILLRALLASAALLAASSASAAAGPTSADMLTAAKGRLPQLLACLREQKVALVGAHRGGPLPEFPENVVATMQRTTSLVPAFIETDVQQTSDGVLFQNHDDVMDRNTTGKGRIRDQTWAEISKLKVRDTTAYPTGYAPSLLSEVLAWADGKALVFLDVKPQTDPDLLMAEVDKAKAADRVFFLSYTVAQAQGQRQRRPDAVIALPVFDRDMLAKAKAAGLVNDHLVAMVRPDKVDAAFIPELEAMGVTVMSGTYGGPETPDAVYRTPADAGTFQALVKAGPRMIVSNRPVEAATALLADPTYTRKLKACGVGH</sequence>
<reference evidence="3" key="1">
    <citation type="submission" date="2008-01" db="EMBL/GenBank/DDBJ databases">
        <title>Complete sequence of chromosome of Caulobacter sp. K31.</title>
        <authorList>
            <consortium name="US DOE Joint Genome Institute"/>
            <person name="Copeland A."/>
            <person name="Lucas S."/>
            <person name="Lapidus A."/>
            <person name="Barry K."/>
            <person name="Glavina del Rio T."/>
            <person name="Dalin E."/>
            <person name="Tice H."/>
            <person name="Pitluck S."/>
            <person name="Bruce D."/>
            <person name="Goodwin L."/>
            <person name="Thompson L.S."/>
            <person name="Brettin T."/>
            <person name="Detter J.C."/>
            <person name="Han C."/>
            <person name="Schmutz J."/>
            <person name="Larimer F."/>
            <person name="Land M."/>
            <person name="Hauser L."/>
            <person name="Kyrpides N."/>
            <person name="Kim E."/>
            <person name="Stephens C."/>
            <person name="Richardson P."/>
        </authorList>
    </citation>
    <scope>NUCLEOTIDE SEQUENCE [LARGE SCALE GENOMIC DNA]</scope>
    <source>
        <strain evidence="3">K31</strain>
    </source>
</reference>
<evidence type="ECO:0000313" key="3">
    <source>
        <dbReference type="EMBL" id="ABZ71100.1"/>
    </source>
</evidence>
<dbReference type="GO" id="GO:0008081">
    <property type="term" value="F:phosphoric diester hydrolase activity"/>
    <property type="evidence" value="ECO:0007669"/>
    <property type="project" value="InterPro"/>
</dbReference>
<feature type="signal peptide" evidence="1">
    <location>
        <begin position="1"/>
        <end position="23"/>
    </location>
</feature>
<evidence type="ECO:0000259" key="2">
    <source>
        <dbReference type="PROSITE" id="PS51704"/>
    </source>
</evidence>
<evidence type="ECO:0000256" key="1">
    <source>
        <dbReference type="SAM" id="SignalP"/>
    </source>
</evidence>
<feature type="chain" id="PRO_5002755945" evidence="1">
    <location>
        <begin position="24"/>
        <end position="315"/>
    </location>
</feature>
<dbReference type="Gene3D" id="3.20.20.190">
    <property type="entry name" value="Phosphatidylinositol (PI) phosphodiesterase"/>
    <property type="match status" value="1"/>
</dbReference>
<feature type="domain" description="GP-PDE" evidence="2">
    <location>
        <begin position="53"/>
        <end position="298"/>
    </location>
</feature>
<dbReference type="CDD" id="cd08566">
    <property type="entry name" value="GDPD_AtGDE_like"/>
    <property type="match status" value="1"/>
</dbReference>
<proteinExistence type="predicted"/>
<dbReference type="InterPro" id="IPR017946">
    <property type="entry name" value="PLC-like_Pdiesterase_TIM-brl"/>
</dbReference>
<dbReference type="PANTHER" id="PTHR46211:SF14">
    <property type="entry name" value="GLYCEROPHOSPHODIESTER PHOSPHODIESTERASE"/>
    <property type="match status" value="1"/>
</dbReference>
<accession>B0T5U2</accession>
<dbReference type="OrthoDB" id="1854250at2"/>
<dbReference type="SUPFAM" id="SSF51695">
    <property type="entry name" value="PLC-like phosphodiesterases"/>
    <property type="match status" value="1"/>
</dbReference>
<protein>
    <submittedName>
        <fullName evidence="3">Glycerophosphoryl diester phosphodiesterase</fullName>
    </submittedName>
</protein>
<organism evidence="3">
    <name type="scientific">Caulobacter sp. (strain K31)</name>
    <dbReference type="NCBI Taxonomy" id="366602"/>
    <lineage>
        <taxon>Bacteria</taxon>
        <taxon>Pseudomonadati</taxon>
        <taxon>Pseudomonadota</taxon>
        <taxon>Alphaproteobacteria</taxon>
        <taxon>Caulobacterales</taxon>
        <taxon>Caulobacteraceae</taxon>
        <taxon>Caulobacter</taxon>
    </lineage>
</organism>
<gene>
    <name evidence="3" type="ordered locus">Caul_1971</name>
</gene>
<name>B0T5U2_CAUSK</name>
<dbReference type="PROSITE" id="PS51704">
    <property type="entry name" value="GP_PDE"/>
    <property type="match status" value="1"/>
</dbReference>
<dbReference type="STRING" id="366602.Caul_1971"/>
<dbReference type="HOGENOM" id="CLU_030006_9_0_5"/>
<dbReference type="KEGG" id="cak:Caul_1971"/>